<dbReference type="EMBL" id="JACGBB010000014">
    <property type="protein sequence ID" value="MBZ7987755.1"/>
    <property type="molecule type" value="Genomic_DNA"/>
</dbReference>
<dbReference type="Proteomes" id="UP000786183">
    <property type="component" value="Unassembled WGS sequence"/>
</dbReference>
<dbReference type="RefSeq" id="WP_224325429.1">
    <property type="nucleotide sequence ID" value="NZ_JACGBB010000014.1"/>
</dbReference>
<dbReference type="Pfam" id="PF14491">
    <property type="entry name" value="DUF4435"/>
    <property type="match status" value="1"/>
</dbReference>
<organism evidence="2 3">
    <name type="scientific">Campylobacter canadensis</name>
    <dbReference type="NCBI Taxonomy" id="449520"/>
    <lineage>
        <taxon>Bacteria</taxon>
        <taxon>Pseudomonadati</taxon>
        <taxon>Campylobacterota</taxon>
        <taxon>Epsilonproteobacteria</taxon>
        <taxon>Campylobacterales</taxon>
        <taxon>Campylobacteraceae</taxon>
        <taxon>Campylobacter</taxon>
    </lineage>
</organism>
<evidence type="ECO:0000259" key="1">
    <source>
        <dbReference type="Pfam" id="PF14491"/>
    </source>
</evidence>
<feature type="domain" description="DUF4435" evidence="1">
    <location>
        <begin position="27"/>
        <end position="153"/>
    </location>
</feature>
<dbReference type="InterPro" id="IPR029492">
    <property type="entry name" value="DUF4435"/>
</dbReference>
<sequence>MKKNKCEIKKNKNVIFQEIIANKSKVDIFVLLEGDDDIKYYSQIINNMLIDYNSGDTKNIRYYICKGKKDVLSLVEKIQKSTGLDLNKRIMSFVDRDFDYELNLEHTYITESYSIENYYFSNQAINKTVKYLLKIDDSEFDSKRIKNMVGKIIKE</sequence>
<gene>
    <name evidence="2" type="ORF">AVCANL283_06525</name>
</gene>
<proteinExistence type="predicted"/>
<accession>A0ABS7WUX3</accession>
<reference evidence="2 3" key="1">
    <citation type="submission" date="2020-07" db="EMBL/GenBank/DDBJ databases">
        <title>Transfer of Campylobacter canadensis to the novel genus Avispirillum gen. nov., that also includes two novel species recovered from migratory waterfowl: Avispirillum anseris sp. nov. and Avispirillum brantae sp. nov.</title>
        <authorList>
            <person name="Miller W.G."/>
            <person name="Chapman M.H."/>
            <person name="Yee E."/>
            <person name="Inglis G.D."/>
        </authorList>
    </citation>
    <scope>NUCLEOTIDE SEQUENCE [LARGE SCALE GENOMIC DNA]</scope>
    <source>
        <strain evidence="2 3">L283</strain>
    </source>
</reference>
<comment type="caution">
    <text evidence="2">The sequence shown here is derived from an EMBL/GenBank/DDBJ whole genome shotgun (WGS) entry which is preliminary data.</text>
</comment>
<evidence type="ECO:0000313" key="3">
    <source>
        <dbReference type="Proteomes" id="UP000786183"/>
    </source>
</evidence>
<keyword evidence="3" id="KW-1185">Reference proteome</keyword>
<name>A0ABS7WUX3_9BACT</name>
<evidence type="ECO:0000313" key="2">
    <source>
        <dbReference type="EMBL" id="MBZ7987755.1"/>
    </source>
</evidence>
<protein>
    <submittedName>
        <fullName evidence="2">DUF4435 domain-containing protein</fullName>
    </submittedName>
</protein>